<feature type="compositionally biased region" description="Basic and acidic residues" evidence="1">
    <location>
        <begin position="168"/>
        <end position="181"/>
    </location>
</feature>
<evidence type="ECO:0000256" key="1">
    <source>
        <dbReference type="SAM" id="MobiDB-lite"/>
    </source>
</evidence>
<keyword evidence="3" id="KW-1185">Reference proteome</keyword>
<reference evidence="2" key="1">
    <citation type="submission" date="2022-08" db="EMBL/GenBank/DDBJ databases">
        <title>Genome sequencing of akame (Lates japonicus).</title>
        <authorList>
            <person name="Hashiguchi Y."/>
            <person name="Takahashi H."/>
        </authorList>
    </citation>
    <scope>NUCLEOTIDE SEQUENCE</scope>
    <source>
        <strain evidence="2">Kochi</strain>
    </source>
</reference>
<gene>
    <name evidence="2" type="ORF">AKAME5_002824700</name>
</gene>
<dbReference type="EMBL" id="BRZM01003820">
    <property type="protein sequence ID" value="GLD52574.1"/>
    <property type="molecule type" value="Genomic_DNA"/>
</dbReference>
<evidence type="ECO:0000313" key="2">
    <source>
        <dbReference type="EMBL" id="GLD52574.1"/>
    </source>
</evidence>
<dbReference type="AlphaFoldDB" id="A0AAD3R0B4"/>
<proteinExistence type="predicted"/>
<feature type="region of interest" description="Disordered" evidence="1">
    <location>
        <begin position="104"/>
        <end position="181"/>
    </location>
</feature>
<protein>
    <submittedName>
        <fullName evidence="2">Prospero homeobox protein 1-like isoform X1</fullName>
    </submittedName>
</protein>
<keyword evidence="2" id="KW-0238">DNA-binding</keyword>
<feature type="region of interest" description="Disordered" evidence="1">
    <location>
        <begin position="16"/>
        <end position="57"/>
    </location>
</feature>
<sequence length="181" mass="19832">MHLLPLSAPQISLEFIPSPAQPGGASRRIGGQLNTNLSTHRHLEDRNLEDDGGERDGQVEQVMEGGEEGVLEEEDSLLEVKKRHSDGALAAEWSQDVLKVKRMKLERRQRDGEADGEASEGGRRREGGREGKRRREGGAERTAGGGKRETAGLAGESMEGFWGKAHGRGGEEKDAQEWKQI</sequence>
<name>A0AAD3R0B4_LATJO</name>
<evidence type="ECO:0000313" key="3">
    <source>
        <dbReference type="Proteomes" id="UP001279410"/>
    </source>
</evidence>
<organism evidence="2 3">
    <name type="scientific">Lates japonicus</name>
    <name type="common">Japanese lates</name>
    <dbReference type="NCBI Taxonomy" id="270547"/>
    <lineage>
        <taxon>Eukaryota</taxon>
        <taxon>Metazoa</taxon>
        <taxon>Chordata</taxon>
        <taxon>Craniata</taxon>
        <taxon>Vertebrata</taxon>
        <taxon>Euteleostomi</taxon>
        <taxon>Actinopterygii</taxon>
        <taxon>Neopterygii</taxon>
        <taxon>Teleostei</taxon>
        <taxon>Neoteleostei</taxon>
        <taxon>Acanthomorphata</taxon>
        <taxon>Carangaria</taxon>
        <taxon>Carangaria incertae sedis</taxon>
        <taxon>Centropomidae</taxon>
        <taxon>Lates</taxon>
    </lineage>
</organism>
<dbReference type="GO" id="GO:0003677">
    <property type="term" value="F:DNA binding"/>
    <property type="evidence" value="ECO:0007669"/>
    <property type="project" value="UniProtKB-KW"/>
</dbReference>
<comment type="caution">
    <text evidence="2">The sequence shown here is derived from an EMBL/GenBank/DDBJ whole genome shotgun (WGS) entry which is preliminary data.</text>
</comment>
<keyword evidence="2" id="KW-0371">Homeobox</keyword>
<accession>A0AAD3R0B4</accession>
<dbReference type="Proteomes" id="UP001279410">
    <property type="component" value="Unassembled WGS sequence"/>
</dbReference>
<feature type="compositionally biased region" description="Basic and acidic residues" evidence="1">
    <location>
        <begin position="120"/>
        <end position="130"/>
    </location>
</feature>